<dbReference type="EMBL" id="BK032819">
    <property type="protein sequence ID" value="DAF62050.1"/>
    <property type="molecule type" value="Genomic_DNA"/>
</dbReference>
<name>A0A8S5TH06_9VIRU</name>
<evidence type="ECO:0000313" key="1">
    <source>
        <dbReference type="EMBL" id="DAF62050.1"/>
    </source>
</evidence>
<protein>
    <submittedName>
        <fullName evidence="1">Uncharacterized protein</fullName>
    </submittedName>
</protein>
<organism evidence="1">
    <name type="scientific">Phage sp. ctL4h4</name>
    <dbReference type="NCBI Taxonomy" id="2828005"/>
    <lineage>
        <taxon>Viruses</taxon>
    </lineage>
</organism>
<proteinExistence type="predicted"/>
<accession>A0A8S5TH06</accession>
<reference evidence="1" key="1">
    <citation type="journal article" date="2021" name="Proc. Natl. Acad. Sci. U.S.A.">
        <title>A Catalog of Tens of Thousands of Viruses from Human Metagenomes Reveals Hidden Associations with Chronic Diseases.</title>
        <authorList>
            <person name="Tisza M.J."/>
            <person name="Buck C.B."/>
        </authorList>
    </citation>
    <scope>NUCLEOTIDE SEQUENCE</scope>
    <source>
        <strain evidence="1">CtL4h4</strain>
    </source>
</reference>
<sequence>MNRSETIRYIRKIKKNIKKCGHDYLSCYGRRGVFTTFKTSPLEIAARFLRRKGYAIDIRINVAPLSHFYLGKYLRCLRYVFINY</sequence>